<dbReference type="InterPro" id="IPR036770">
    <property type="entry name" value="Ankyrin_rpt-contain_sf"/>
</dbReference>
<dbReference type="SUPFAM" id="SSF48403">
    <property type="entry name" value="Ankyrin repeat"/>
    <property type="match status" value="1"/>
</dbReference>
<protein>
    <recommendedName>
        <fullName evidence="3">Ankyrin</fullName>
    </recommendedName>
</protein>
<dbReference type="EMBL" id="MU003816">
    <property type="protein sequence ID" value="KAF2719031.1"/>
    <property type="molecule type" value="Genomic_DNA"/>
</dbReference>
<sequence length="411" mass="46560">MEQLEVIRKVFDYWNKNGLSQDARDAMDYCLYSYMVRFGPRQGSDMLAQLLELGADPNILVCGYTLMHFAVSDEMCRQLLDAGFSNFSHDNEEHVTVQMDIMNCSSASLLHRVITTNGLGQIQDRKGWTPLTYLPSCPPRTTSKLGWPSKSPELDSLVGFIAKANLLLQLDPRSFSRDNCQCECTPLSCSPMRILLHKWKGLSANTHNMFPVICFICSISLAQPRALPVVLHDIEAYRLRIQNGIEDSCYKHGYHKTHSGACLSPIMELHREDNSVQEPACRSKIGEATLEDVCNELAHLFVLLEADSLLKNLEHKHQYGAQAVSYSFSVDTKADTIKHTYKCNIGPPVLVFNFAREKEFIQNCRKSTVDLRWRPSSSIWCRQALLVLSMLETGLERRRATREDDTSSLST</sequence>
<evidence type="ECO:0008006" key="3">
    <source>
        <dbReference type="Google" id="ProtNLM"/>
    </source>
</evidence>
<evidence type="ECO:0000313" key="2">
    <source>
        <dbReference type="Proteomes" id="UP000799441"/>
    </source>
</evidence>
<accession>A0A9P4Q5X6</accession>
<keyword evidence="2" id="KW-1185">Reference proteome</keyword>
<organism evidence="1 2">
    <name type="scientific">Polychaeton citri CBS 116435</name>
    <dbReference type="NCBI Taxonomy" id="1314669"/>
    <lineage>
        <taxon>Eukaryota</taxon>
        <taxon>Fungi</taxon>
        <taxon>Dikarya</taxon>
        <taxon>Ascomycota</taxon>
        <taxon>Pezizomycotina</taxon>
        <taxon>Dothideomycetes</taxon>
        <taxon>Dothideomycetidae</taxon>
        <taxon>Capnodiales</taxon>
        <taxon>Capnodiaceae</taxon>
        <taxon>Polychaeton</taxon>
    </lineage>
</organism>
<dbReference type="Proteomes" id="UP000799441">
    <property type="component" value="Unassembled WGS sequence"/>
</dbReference>
<dbReference type="AlphaFoldDB" id="A0A9P4Q5X6"/>
<dbReference type="Gene3D" id="1.25.40.20">
    <property type="entry name" value="Ankyrin repeat-containing domain"/>
    <property type="match status" value="1"/>
</dbReference>
<name>A0A9P4Q5X6_9PEZI</name>
<reference evidence="1" key="1">
    <citation type="journal article" date="2020" name="Stud. Mycol.">
        <title>101 Dothideomycetes genomes: a test case for predicting lifestyles and emergence of pathogens.</title>
        <authorList>
            <person name="Haridas S."/>
            <person name="Albert R."/>
            <person name="Binder M."/>
            <person name="Bloem J."/>
            <person name="Labutti K."/>
            <person name="Salamov A."/>
            <person name="Andreopoulos B."/>
            <person name="Baker S."/>
            <person name="Barry K."/>
            <person name="Bills G."/>
            <person name="Bluhm B."/>
            <person name="Cannon C."/>
            <person name="Castanera R."/>
            <person name="Culley D."/>
            <person name="Daum C."/>
            <person name="Ezra D."/>
            <person name="Gonzalez J."/>
            <person name="Henrissat B."/>
            <person name="Kuo A."/>
            <person name="Liang C."/>
            <person name="Lipzen A."/>
            <person name="Lutzoni F."/>
            <person name="Magnuson J."/>
            <person name="Mondo S."/>
            <person name="Nolan M."/>
            <person name="Ohm R."/>
            <person name="Pangilinan J."/>
            <person name="Park H.-J."/>
            <person name="Ramirez L."/>
            <person name="Alfaro M."/>
            <person name="Sun H."/>
            <person name="Tritt A."/>
            <person name="Yoshinaga Y."/>
            <person name="Zwiers L.-H."/>
            <person name="Turgeon B."/>
            <person name="Goodwin S."/>
            <person name="Spatafora J."/>
            <person name="Crous P."/>
            <person name="Grigoriev I."/>
        </authorList>
    </citation>
    <scope>NUCLEOTIDE SEQUENCE</scope>
    <source>
        <strain evidence="1">CBS 116435</strain>
    </source>
</reference>
<gene>
    <name evidence="1" type="ORF">K431DRAFT_121767</name>
</gene>
<proteinExistence type="predicted"/>
<evidence type="ECO:0000313" key="1">
    <source>
        <dbReference type="EMBL" id="KAF2719031.1"/>
    </source>
</evidence>
<comment type="caution">
    <text evidence="1">The sequence shown here is derived from an EMBL/GenBank/DDBJ whole genome shotgun (WGS) entry which is preliminary data.</text>
</comment>